<protein>
    <submittedName>
        <fullName evidence="1">Receptor-like protein 1</fullName>
    </submittedName>
</protein>
<evidence type="ECO:0000313" key="1">
    <source>
        <dbReference type="EMBL" id="KAI7985358.1"/>
    </source>
</evidence>
<name>A0ACC0FB53_9ERIC</name>
<sequence>MKAQFQKYFLPLHSYKLAPALLLAAHRDKAIGIPGIGHPVDIFPIISELLTTLGRISAGILSISNVDLSQSSVFRSINIVRDEFETSVTCKPLLTPPVKFQINQEFIVPNRASSFSNFLYKIQNIKVNGHSAGCLEGERRGLLEFKEFLKSNGADADHLLPTTLSALRKLETLNLEWNKFDDSILPSLSALRSLKMLNLRANKIGGLFPAHELAYFGNLERLDLSENQLNGIQVPMCTGSKCVYGRLLSLIFRIKTFFLLNPKLGSVELVHLRGNKFTRLIPRALFNSSNLLTFDIRENRFSGSIPDSIGVVSNLRILLLRRNQLSGSIPTQLCQLNRISLMDFSHNYFNGSIPCCFGTIAFGMIEASLQGFMQMTAPLFNWHTFYKYRGFLERNFNIPHKNTLFASAMADEVEFVTKSRTYSYGIGSILNFMQREKRAPSRGREGERKETEEGSISPYREREWRVPAVEERRPEDTSEISIAVGLVNLPSAVGGGEVGGLVAMESLLRKREKVEIGCSGGETQRQKR</sequence>
<proteinExistence type="predicted"/>
<organism evidence="1 2">
    <name type="scientific">Camellia lanceoleosa</name>
    <dbReference type="NCBI Taxonomy" id="1840588"/>
    <lineage>
        <taxon>Eukaryota</taxon>
        <taxon>Viridiplantae</taxon>
        <taxon>Streptophyta</taxon>
        <taxon>Embryophyta</taxon>
        <taxon>Tracheophyta</taxon>
        <taxon>Spermatophyta</taxon>
        <taxon>Magnoliopsida</taxon>
        <taxon>eudicotyledons</taxon>
        <taxon>Gunneridae</taxon>
        <taxon>Pentapetalae</taxon>
        <taxon>asterids</taxon>
        <taxon>Ericales</taxon>
        <taxon>Theaceae</taxon>
        <taxon>Camellia</taxon>
    </lineage>
</organism>
<dbReference type="Proteomes" id="UP001060215">
    <property type="component" value="Chromosome 15"/>
</dbReference>
<evidence type="ECO:0000313" key="2">
    <source>
        <dbReference type="Proteomes" id="UP001060215"/>
    </source>
</evidence>
<keyword evidence="2" id="KW-1185">Reference proteome</keyword>
<dbReference type="EMBL" id="CM045772">
    <property type="protein sequence ID" value="KAI7985358.1"/>
    <property type="molecule type" value="Genomic_DNA"/>
</dbReference>
<comment type="caution">
    <text evidence="1">The sequence shown here is derived from an EMBL/GenBank/DDBJ whole genome shotgun (WGS) entry which is preliminary data.</text>
</comment>
<accession>A0ACC0FB53</accession>
<gene>
    <name evidence="1" type="ORF">LOK49_LG14G01703</name>
</gene>
<reference evidence="1 2" key="1">
    <citation type="journal article" date="2022" name="Plant J.">
        <title>Chromosome-level genome of Camellia lanceoleosa provides a valuable resource for understanding genome evolution and self-incompatibility.</title>
        <authorList>
            <person name="Gong W."/>
            <person name="Xiao S."/>
            <person name="Wang L."/>
            <person name="Liao Z."/>
            <person name="Chang Y."/>
            <person name="Mo W."/>
            <person name="Hu G."/>
            <person name="Li W."/>
            <person name="Zhao G."/>
            <person name="Zhu H."/>
            <person name="Hu X."/>
            <person name="Ji K."/>
            <person name="Xiang X."/>
            <person name="Song Q."/>
            <person name="Yuan D."/>
            <person name="Jin S."/>
            <person name="Zhang L."/>
        </authorList>
    </citation>
    <scope>NUCLEOTIDE SEQUENCE [LARGE SCALE GENOMIC DNA]</scope>
    <source>
        <strain evidence="1">SQ_2022a</strain>
    </source>
</reference>